<organism evidence="1 2">
    <name type="scientific">Thauera humireducens</name>
    <dbReference type="NCBI Taxonomy" id="1134435"/>
    <lineage>
        <taxon>Bacteria</taxon>
        <taxon>Pseudomonadati</taxon>
        <taxon>Pseudomonadota</taxon>
        <taxon>Betaproteobacteria</taxon>
        <taxon>Rhodocyclales</taxon>
        <taxon>Zoogloeaceae</taxon>
        <taxon>Thauera</taxon>
    </lineage>
</organism>
<keyword evidence="2" id="KW-1185">Reference proteome</keyword>
<dbReference type="EMBL" id="CP014646">
    <property type="protein sequence ID" value="AMO37005.1"/>
    <property type="molecule type" value="Genomic_DNA"/>
</dbReference>
<evidence type="ECO:0000313" key="1">
    <source>
        <dbReference type="EMBL" id="AMO37005.1"/>
    </source>
</evidence>
<evidence type="ECO:0000313" key="2">
    <source>
        <dbReference type="Proteomes" id="UP000036902"/>
    </source>
</evidence>
<dbReference type="RefSeq" id="WP_048705196.1">
    <property type="nucleotide sequence ID" value="NZ_CP014646.1"/>
</dbReference>
<dbReference type="AlphaFoldDB" id="A0A127K4X1"/>
<gene>
    <name evidence="1" type="ORF">AC731_008605</name>
</gene>
<sequence>MKIDKLPTGTRFQWKGRNYTKVGPMTAAADSGGVDFIPKHATLQPIPGEAWAAAAEQEPAPLLDAARVKAAFEAYHGTALRHADDAGRLELERARVRFLAEIG</sequence>
<protein>
    <submittedName>
        <fullName evidence="1">Uncharacterized protein</fullName>
    </submittedName>
</protein>
<dbReference type="KEGG" id="thu:AC731_008605"/>
<accession>A0A127K4X1</accession>
<dbReference type="Proteomes" id="UP000036902">
    <property type="component" value="Chromosome"/>
</dbReference>
<reference evidence="2" key="1">
    <citation type="submission" date="2016-03" db="EMBL/GenBank/DDBJ databases">
        <authorList>
            <person name="Ma C."/>
            <person name="Zhou S."/>
            <person name="Yang G."/>
        </authorList>
    </citation>
    <scope>NUCLEOTIDE SEQUENCE [LARGE SCALE GENOMIC DNA]</scope>
    <source>
        <strain evidence="2">SgZ-1</strain>
    </source>
</reference>
<dbReference type="STRING" id="1134435.AC731_008605"/>
<proteinExistence type="predicted"/>
<name>A0A127K4X1_9RHOO</name>